<dbReference type="GO" id="GO:0016787">
    <property type="term" value="F:hydrolase activity"/>
    <property type="evidence" value="ECO:0007669"/>
    <property type="project" value="TreeGrafter"/>
</dbReference>
<feature type="transmembrane region" description="Helical" evidence="6">
    <location>
        <begin position="176"/>
        <end position="195"/>
    </location>
</feature>
<organism evidence="7 8">
    <name type="scientific">Comamonas flocculans</name>
    <dbReference type="NCBI Taxonomy" id="2597701"/>
    <lineage>
        <taxon>Bacteria</taxon>
        <taxon>Pseudomonadati</taxon>
        <taxon>Pseudomonadota</taxon>
        <taxon>Betaproteobacteria</taxon>
        <taxon>Burkholderiales</taxon>
        <taxon>Comamonadaceae</taxon>
        <taxon>Comamonas</taxon>
    </lineage>
</organism>
<evidence type="ECO:0000313" key="8">
    <source>
        <dbReference type="Proteomes" id="UP000321199"/>
    </source>
</evidence>
<keyword evidence="3 6" id="KW-0812">Transmembrane</keyword>
<dbReference type="Proteomes" id="UP000321199">
    <property type="component" value="Chromosome"/>
</dbReference>
<evidence type="ECO:0000256" key="2">
    <source>
        <dbReference type="ARBA" id="ARBA00007375"/>
    </source>
</evidence>
<evidence type="ECO:0000256" key="1">
    <source>
        <dbReference type="ARBA" id="ARBA00004141"/>
    </source>
</evidence>
<accession>A0A5B8RUM6</accession>
<keyword evidence="5 6" id="KW-0472">Membrane</keyword>
<dbReference type="KEGG" id="cof:FOZ74_05025"/>
<dbReference type="PANTHER" id="PTHR31885">
    <property type="entry name" value="GH04784P"/>
    <property type="match status" value="1"/>
</dbReference>
<dbReference type="InterPro" id="IPR012506">
    <property type="entry name" value="TMEM86B-like"/>
</dbReference>
<comment type="similarity">
    <text evidence="2">Belongs to the TMEM86 family.</text>
</comment>
<dbReference type="GO" id="GO:0016020">
    <property type="term" value="C:membrane"/>
    <property type="evidence" value="ECO:0007669"/>
    <property type="project" value="UniProtKB-SubCell"/>
</dbReference>
<evidence type="ECO:0000256" key="6">
    <source>
        <dbReference type="SAM" id="Phobius"/>
    </source>
</evidence>
<dbReference type="Pfam" id="PF07947">
    <property type="entry name" value="YhhN"/>
    <property type="match status" value="1"/>
</dbReference>
<keyword evidence="8" id="KW-1185">Reference proteome</keyword>
<reference evidence="7 8" key="1">
    <citation type="submission" date="2019-07" db="EMBL/GenBank/DDBJ databases">
        <title>Complete genome sequence of Comamonas sp. NLF 7-7 isolated from livestock.</title>
        <authorList>
            <person name="Kim D.H."/>
            <person name="Kim J.G."/>
        </authorList>
    </citation>
    <scope>NUCLEOTIDE SEQUENCE [LARGE SCALE GENOMIC DNA]</scope>
    <source>
        <strain evidence="7 8">NLF 7-7</strain>
    </source>
</reference>
<feature type="transmembrane region" description="Helical" evidence="6">
    <location>
        <begin position="123"/>
        <end position="141"/>
    </location>
</feature>
<gene>
    <name evidence="7" type="ORF">FOZ74_05025</name>
</gene>
<dbReference type="PANTHER" id="PTHR31885:SF6">
    <property type="entry name" value="GH04784P"/>
    <property type="match status" value="1"/>
</dbReference>
<feature type="transmembrane region" description="Helical" evidence="6">
    <location>
        <begin position="260"/>
        <end position="280"/>
    </location>
</feature>
<dbReference type="EMBL" id="CP042344">
    <property type="protein sequence ID" value="QEA12442.1"/>
    <property type="molecule type" value="Genomic_DNA"/>
</dbReference>
<feature type="transmembrane region" description="Helical" evidence="6">
    <location>
        <begin position="147"/>
        <end position="164"/>
    </location>
</feature>
<name>A0A5B8RUM6_9BURK</name>
<keyword evidence="4 6" id="KW-1133">Transmembrane helix</keyword>
<evidence type="ECO:0000313" key="7">
    <source>
        <dbReference type="EMBL" id="QEA12442.1"/>
    </source>
</evidence>
<sequence>MHSAASIVSTTVRGPKLLGLLPMPAAAALALAWGTRGDLPWWLIWCAALLACLVALGAAWHGGLGLWEALMAQAGAMATATGALALPSWHCLAKPAAMVFAIAAVAAGASGTRGNGRFSFKPLHAWLLLALGASLAGDVFLMLPDRFIPGLVSFLLAHLAYIALFRRGSRWLAQRAALAATLALGAGMYAFLWRGGLPPELRLPVAVYVLAIVLMAAQAWARWQALRGPAPLCVALGACCFMLSDALLATSRFVQPLPWAPLWVLSSYYAAQLLIVAGVLRSADRAAR</sequence>
<comment type="subcellular location">
    <subcellularLocation>
        <location evidence="1">Membrane</location>
        <topology evidence="1">Multi-pass membrane protein</topology>
    </subcellularLocation>
</comment>
<feature type="transmembrane region" description="Helical" evidence="6">
    <location>
        <begin position="201"/>
        <end position="220"/>
    </location>
</feature>
<dbReference type="OrthoDB" id="9770329at2"/>
<evidence type="ECO:0000256" key="3">
    <source>
        <dbReference type="ARBA" id="ARBA00022692"/>
    </source>
</evidence>
<dbReference type="AlphaFoldDB" id="A0A5B8RUM6"/>
<evidence type="ECO:0000256" key="5">
    <source>
        <dbReference type="ARBA" id="ARBA00023136"/>
    </source>
</evidence>
<feature type="transmembrane region" description="Helical" evidence="6">
    <location>
        <begin position="232"/>
        <end position="254"/>
    </location>
</feature>
<feature type="transmembrane region" description="Helical" evidence="6">
    <location>
        <begin position="67"/>
        <end position="86"/>
    </location>
</feature>
<proteinExistence type="inferred from homology"/>
<evidence type="ECO:0000256" key="4">
    <source>
        <dbReference type="ARBA" id="ARBA00022989"/>
    </source>
</evidence>
<protein>
    <submittedName>
        <fullName evidence="7">Lysoplasmalogenase</fullName>
    </submittedName>
</protein>
<feature type="transmembrane region" description="Helical" evidence="6">
    <location>
        <begin position="42"/>
        <end position="60"/>
    </location>
</feature>